<evidence type="ECO:0000313" key="10">
    <source>
        <dbReference type="Proteomes" id="UP001324115"/>
    </source>
</evidence>
<dbReference type="FunFam" id="1.10.510.10:FF:000763">
    <property type="entry name" value="Os01g0748600 protein"/>
    <property type="match status" value="1"/>
</dbReference>
<keyword evidence="6" id="KW-0040">ANK repeat</keyword>
<evidence type="ECO:0000259" key="8">
    <source>
        <dbReference type="PROSITE" id="PS50011"/>
    </source>
</evidence>
<evidence type="ECO:0000256" key="3">
    <source>
        <dbReference type="ARBA" id="ARBA00022741"/>
    </source>
</evidence>
<dbReference type="InterPro" id="IPR051681">
    <property type="entry name" value="Ser/Thr_Kinases-Pseudokinases"/>
</dbReference>
<evidence type="ECO:0000256" key="1">
    <source>
        <dbReference type="ARBA" id="ARBA00005843"/>
    </source>
</evidence>
<feature type="region of interest" description="Disordered" evidence="7">
    <location>
        <begin position="1"/>
        <end position="38"/>
    </location>
</feature>
<comment type="similarity">
    <text evidence="1">Belongs to the protein kinase superfamily. TKL Ser/Thr protein kinase family.</text>
</comment>
<reference evidence="9 10" key="1">
    <citation type="journal article" date="2023" name="G3 (Bethesda)">
        <title>A haplotype-resolved chromosome-scale genome for Quercus rubra L. provides insights into the genetics of adaptive traits for red oak species.</title>
        <authorList>
            <person name="Kapoor B."/>
            <person name="Jenkins J."/>
            <person name="Schmutz J."/>
            <person name="Zhebentyayeva T."/>
            <person name="Kuelheim C."/>
            <person name="Coggeshall M."/>
            <person name="Heim C."/>
            <person name="Lasky J.R."/>
            <person name="Leites L."/>
            <person name="Islam-Faridi N."/>
            <person name="Romero-Severson J."/>
            <person name="DeLeo V.L."/>
            <person name="Lucas S.M."/>
            <person name="Lazic D."/>
            <person name="Gailing O."/>
            <person name="Carlson J."/>
            <person name="Staton M."/>
        </authorList>
    </citation>
    <scope>NUCLEOTIDE SEQUENCE [LARGE SCALE GENOMIC DNA]</scope>
    <source>
        <strain evidence="9">Pseudo-F2</strain>
    </source>
</reference>
<feature type="repeat" description="ANK" evidence="6">
    <location>
        <begin position="46"/>
        <end position="78"/>
    </location>
</feature>
<keyword evidence="2" id="KW-0808">Transferase</keyword>
<dbReference type="EMBL" id="JAXUIC010000008">
    <property type="protein sequence ID" value="KAK4577895.1"/>
    <property type="molecule type" value="Genomic_DNA"/>
</dbReference>
<dbReference type="Gene3D" id="1.10.510.10">
    <property type="entry name" value="Transferase(Phosphotransferase) domain 1"/>
    <property type="match status" value="1"/>
</dbReference>
<feature type="compositionally biased region" description="Pro residues" evidence="7">
    <location>
        <begin position="1"/>
        <end position="10"/>
    </location>
</feature>
<keyword evidence="3" id="KW-0547">Nucleotide-binding</keyword>
<evidence type="ECO:0000313" key="9">
    <source>
        <dbReference type="EMBL" id="KAK4577895.1"/>
    </source>
</evidence>
<dbReference type="SMART" id="SM00248">
    <property type="entry name" value="ANK"/>
    <property type="match status" value="3"/>
</dbReference>
<gene>
    <name evidence="9" type="ORF">RGQ29_028147</name>
</gene>
<protein>
    <recommendedName>
        <fullName evidence="8">Protein kinase domain-containing protein</fullName>
    </recommendedName>
</protein>
<feature type="repeat" description="ANK" evidence="6">
    <location>
        <begin position="79"/>
        <end position="111"/>
    </location>
</feature>
<keyword evidence="4" id="KW-0418">Kinase</keyword>
<keyword evidence="10" id="KW-1185">Reference proteome</keyword>
<keyword evidence="5" id="KW-0067">ATP-binding</keyword>
<evidence type="ECO:0000256" key="4">
    <source>
        <dbReference type="ARBA" id="ARBA00022777"/>
    </source>
</evidence>
<dbReference type="FunFam" id="1.25.40.20:FF:000349">
    <property type="entry name" value="Predicted protein"/>
    <property type="match status" value="1"/>
</dbReference>
<name>A0AAN7IIG5_QUERU</name>
<dbReference type="Pfam" id="PF12796">
    <property type="entry name" value="Ank_2"/>
    <property type="match status" value="1"/>
</dbReference>
<dbReference type="InterPro" id="IPR002110">
    <property type="entry name" value="Ankyrin_rpt"/>
</dbReference>
<accession>A0AAN7IIG5</accession>
<dbReference type="PIRSF" id="PIRSF000654">
    <property type="entry name" value="Integrin-linked_kinase"/>
    <property type="match status" value="1"/>
</dbReference>
<dbReference type="GO" id="GO:0004674">
    <property type="term" value="F:protein serine/threonine kinase activity"/>
    <property type="evidence" value="ECO:0007669"/>
    <property type="project" value="TreeGrafter"/>
</dbReference>
<dbReference type="Proteomes" id="UP001324115">
    <property type="component" value="Unassembled WGS sequence"/>
</dbReference>
<organism evidence="9 10">
    <name type="scientific">Quercus rubra</name>
    <name type="common">Northern red oak</name>
    <name type="synonym">Quercus borealis</name>
    <dbReference type="NCBI Taxonomy" id="3512"/>
    <lineage>
        <taxon>Eukaryota</taxon>
        <taxon>Viridiplantae</taxon>
        <taxon>Streptophyta</taxon>
        <taxon>Embryophyta</taxon>
        <taxon>Tracheophyta</taxon>
        <taxon>Spermatophyta</taxon>
        <taxon>Magnoliopsida</taxon>
        <taxon>eudicotyledons</taxon>
        <taxon>Gunneridae</taxon>
        <taxon>Pentapetalae</taxon>
        <taxon>rosids</taxon>
        <taxon>fabids</taxon>
        <taxon>Fagales</taxon>
        <taxon>Fagaceae</taxon>
        <taxon>Quercus</taxon>
    </lineage>
</organism>
<dbReference type="InterPro" id="IPR036770">
    <property type="entry name" value="Ankyrin_rpt-contain_sf"/>
</dbReference>
<dbReference type="PROSITE" id="PS50297">
    <property type="entry name" value="ANK_REP_REGION"/>
    <property type="match status" value="1"/>
</dbReference>
<dbReference type="PROSITE" id="PS50088">
    <property type="entry name" value="ANK_REPEAT"/>
    <property type="match status" value="2"/>
</dbReference>
<dbReference type="SUPFAM" id="SSF48403">
    <property type="entry name" value="Ankyrin repeat"/>
    <property type="match status" value="1"/>
</dbReference>
<feature type="domain" description="Protein kinase" evidence="8">
    <location>
        <begin position="129"/>
        <end position="396"/>
    </location>
</feature>
<dbReference type="Pfam" id="PF07714">
    <property type="entry name" value="PK_Tyr_Ser-Thr"/>
    <property type="match status" value="1"/>
</dbReference>
<evidence type="ECO:0000256" key="6">
    <source>
        <dbReference type="PROSITE-ProRule" id="PRU00023"/>
    </source>
</evidence>
<dbReference type="PANTHER" id="PTHR44329">
    <property type="entry name" value="SERINE/THREONINE-PROTEIN KINASE TNNI3K-RELATED"/>
    <property type="match status" value="1"/>
</dbReference>
<dbReference type="AlphaFoldDB" id="A0AAN7IIG5"/>
<comment type="caution">
    <text evidence="9">The sequence shown here is derived from an EMBL/GenBank/DDBJ whole genome shotgun (WGS) entry which is preliminary data.</text>
</comment>
<proteinExistence type="inferred from homology"/>
<dbReference type="InterPro" id="IPR001245">
    <property type="entry name" value="Ser-Thr/Tyr_kinase_cat_dom"/>
</dbReference>
<sequence>METNPNPNPPARSKMLRQSSLAPESEENAAATSTEEAEAEEQEAINSRLGLMYLANEGDLEGIKELLNSGTDVNFQDIDKRTALHLAACQGSTDVVQLLLDHNAVVDAKDRWGSTPLADAVYYKNHDVIKLLEKHGAKPPGTFRIALWRGIQVAVKTLGEEVFSDDDKVEAFRDELALLQKMRHPNVVQFLGAVTQSSPMMIVTEYLPKGDFCSYLKRKRSLKPKVAVKFALDIARGMNYLHEHKPEAIIHRDLEPSNLLRDDSGHLKVADFGVSKQLKFANTVKENRPITSQDASWRYVAPEVYKNEEYDTKVDVFSFALILQEMIEGCPPFSTKPENEVPKLYVSNERPPFRAPTKHYAHGLKELIQECWSDEPFKRPTFRQIIARLDDINNQLAQNRHWKIGDLNCFRNLEAFMKRNRLNPSIRSSSSTIR</sequence>
<dbReference type="PANTHER" id="PTHR44329:SF197">
    <property type="entry name" value="PROTEIN KINASE DOMAIN-CONTAINING PROTEIN"/>
    <property type="match status" value="1"/>
</dbReference>
<dbReference type="PROSITE" id="PS50011">
    <property type="entry name" value="PROTEIN_KINASE_DOM"/>
    <property type="match status" value="1"/>
</dbReference>
<dbReference type="SUPFAM" id="SSF56112">
    <property type="entry name" value="Protein kinase-like (PK-like)"/>
    <property type="match status" value="1"/>
</dbReference>
<dbReference type="InterPro" id="IPR011009">
    <property type="entry name" value="Kinase-like_dom_sf"/>
</dbReference>
<dbReference type="InterPro" id="IPR000719">
    <property type="entry name" value="Prot_kinase_dom"/>
</dbReference>
<dbReference type="FunFam" id="3.30.200.20:FF:000180">
    <property type="entry name" value="serine/threonine-protein kinase STY46-like"/>
    <property type="match status" value="1"/>
</dbReference>
<dbReference type="Gene3D" id="1.25.40.20">
    <property type="entry name" value="Ankyrin repeat-containing domain"/>
    <property type="match status" value="1"/>
</dbReference>
<dbReference type="CDD" id="cd13999">
    <property type="entry name" value="STKc_MAP3K-like"/>
    <property type="match status" value="1"/>
</dbReference>
<evidence type="ECO:0000256" key="2">
    <source>
        <dbReference type="ARBA" id="ARBA00022679"/>
    </source>
</evidence>
<evidence type="ECO:0000256" key="5">
    <source>
        <dbReference type="ARBA" id="ARBA00022840"/>
    </source>
</evidence>
<evidence type="ECO:0000256" key="7">
    <source>
        <dbReference type="SAM" id="MobiDB-lite"/>
    </source>
</evidence>
<dbReference type="GO" id="GO:0005524">
    <property type="term" value="F:ATP binding"/>
    <property type="evidence" value="ECO:0007669"/>
    <property type="project" value="UniProtKB-KW"/>
</dbReference>